<dbReference type="InterPro" id="IPR011992">
    <property type="entry name" value="EF-hand-dom_pair"/>
</dbReference>
<accession>A0AAE0GLN8</accession>
<dbReference type="EMBL" id="LGRX02004716">
    <property type="protein sequence ID" value="KAK3279696.1"/>
    <property type="molecule type" value="Genomic_DNA"/>
</dbReference>
<evidence type="ECO:0000313" key="4">
    <source>
        <dbReference type="Proteomes" id="UP001190700"/>
    </source>
</evidence>
<dbReference type="PROSITE" id="PS00018">
    <property type="entry name" value="EF_HAND_1"/>
    <property type="match status" value="1"/>
</dbReference>
<dbReference type="PROSITE" id="PS50222">
    <property type="entry name" value="EF_HAND_2"/>
    <property type="match status" value="1"/>
</dbReference>
<dbReference type="Proteomes" id="UP001190700">
    <property type="component" value="Unassembled WGS sequence"/>
</dbReference>
<dbReference type="InterPro" id="IPR002048">
    <property type="entry name" value="EF_hand_dom"/>
</dbReference>
<protein>
    <recommendedName>
        <fullName evidence="2">EF-hand domain-containing protein</fullName>
    </recommendedName>
</protein>
<keyword evidence="4" id="KW-1185">Reference proteome</keyword>
<dbReference type="InterPro" id="IPR018247">
    <property type="entry name" value="EF_Hand_1_Ca_BS"/>
</dbReference>
<evidence type="ECO:0000313" key="3">
    <source>
        <dbReference type="EMBL" id="KAK3279696.1"/>
    </source>
</evidence>
<sequence length="132" mass="14824">MITNGVLNLDGKLVSERLQKMKQKLPLEIFDKIDRITGIPKSEGVLDETEFVLAKLYQISAIDDAVIKLIKPLRQRFQDVDKDATGFITKSEVDNFVMPTAFVSDKNEGFSAVNKVMPIEEDTVTECLEDGM</sequence>
<organism evidence="3 4">
    <name type="scientific">Cymbomonas tetramitiformis</name>
    <dbReference type="NCBI Taxonomy" id="36881"/>
    <lineage>
        <taxon>Eukaryota</taxon>
        <taxon>Viridiplantae</taxon>
        <taxon>Chlorophyta</taxon>
        <taxon>Pyramimonadophyceae</taxon>
        <taxon>Pyramimonadales</taxon>
        <taxon>Pyramimonadaceae</taxon>
        <taxon>Cymbomonas</taxon>
    </lineage>
</organism>
<comment type="caution">
    <text evidence="3">The sequence shown here is derived from an EMBL/GenBank/DDBJ whole genome shotgun (WGS) entry which is preliminary data.</text>
</comment>
<gene>
    <name evidence="3" type="ORF">CYMTET_12431</name>
</gene>
<evidence type="ECO:0000259" key="2">
    <source>
        <dbReference type="PROSITE" id="PS50222"/>
    </source>
</evidence>
<evidence type="ECO:0000256" key="1">
    <source>
        <dbReference type="ARBA" id="ARBA00022837"/>
    </source>
</evidence>
<reference evidence="3 4" key="1">
    <citation type="journal article" date="2015" name="Genome Biol. Evol.">
        <title>Comparative Genomics of a Bacterivorous Green Alga Reveals Evolutionary Causalities and Consequences of Phago-Mixotrophic Mode of Nutrition.</title>
        <authorList>
            <person name="Burns J.A."/>
            <person name="Paasch A."/>
            <person name="Narechania A."/>
            <person name="Kim E."/>
        </authorList>
    </citation>
    <scope>NUCLEOTIDE SEQUENCE [LARGE SCALE GENOMIC DNA]</scope>
    <source>
        <strain evidence="3 4">PLY_AMNH</strain>
    </source>
</reference>
<dbReference type="AlphaFoldDB" id="A0AAE0GLN8"/>
<dbReference type="GO" id="GO:0005509">
    <property type="term" value="F:calcium ion binding"/>
    <property type="evidence" value="ECO:0007669"/>
    <property type="project" value="InterPro"/>
</dbReference>
<dbReference type="SUPFAM" id="SSF47473">
    <property type="entry name" value="EF-hand"/>
    <property type="match status" value="1"/>
</dbReference>
<keyword evidence="1" id="KW-0106">Calcium</keyword>
<dbReference type="Gene3D" id="1.10.238.10">
    <property type="entry name" value="EF-hand"/>
    <property type="match status" value="2"/>
</dbReference>
<name>A0AAE0GLN8_9CHLO</name>
<proteinExistence type="predicted"/>
<feature type="domain" description="EF-hand" evidence="2">
    <location>
        <begin position="68"/>
        <end position="103"/>
    </location>
</feature>